<geneLocation type="mitochondrion" evidence="11"/>
<evidence type="ECO:0000256" key="2">
    <source>
        <dbReference type="ARBA" id="ARBA00012944"/>
    </source>
</evidence>
<sequence length="580" mass="64253">MLMLFRGGGNLSSPLILFSYCCFMTILMLVFFLSSYSFLLEIVLIKVGSFSFSFPILLGWENCLVTVVVCFISGCVLIYSKAYMVGEMNFNRFINLVCLFILSMNLLIFIPSLLFLFLGWDGLGIVSFILVIFYQNKSSLGSGMITVLTNRIGDVFLFLSISMSGCLGYWCWEGLRLSQDFISGVDFFIFSLSIVVAGMTKSAQFPFCAWLPAAMAAPTPVSALVHSSTLVTAGVFLLCRFSGVLLANPEMCQFLFLISLMTMLLSGGVCCVEWDMKKVIAFSTLSQLGVMMFSVSLGLINFGLFHLITHAVFKALMFLCAGFVICYSSHSQDFRCLGGFWWVSPIMSGSAITSIFCLSGMPFLSGFYSKDLILEEFLMTNISIGGMFCLILATSFTVCYSVRLCVIILSGKEGLELSSKKISMFYYTPLVMLEVLGIFEGGLIQSIMESFMSFSFVFGYLKKGLESVLLVSTVLGLAMILASKKNYYFSVYSLFSILYLSEVSGQIFSKESLFFAKKSYEVLDQGGFEVFLGGSGLNLLGNYFSNTTMKIMILNSVYNLSLYLITLLVFISGISFYFGI</sequence>
<dbReference type="Pfam" id="PF00662">
    <property type="entry name" value="Proton_antipo_N"/>
    <property type="match status" value="1"/>
</dbReference>
<evidence type="ECO:0000256" key="8">
    <source>
        <dbReference type="RuleBase" id="RU003404"/>
    </source>
</evidence>
<feature type="transmembrane region" description="Helical" evidence="8">
    <location>
        <begin position="279"/>
        <end position="301"/>
    </location>
</feature>
<keyword evidence="5 8" id="KW-1133">Transmembrane helix</keyword>
<evidence type="ECO:0000256" key="5">
    <source>
        <dbReference type="ARBA" id="ARBA00022989"/>
    </source>
</evidence>
<feature type="transmembrane region" description="Helical" evidence="8">
    <location>
        <begin position="489"/>
        <end position="508"/>
    </location>
</feature>
<feature type="transmembrane region" description="Helical" evidence="8">
    <location>
        <begin position="223"/>
        <end position="247"/>
    </location>
</feature>
<protein>
    <recommendedName>
        <fullName evidence="3 8">NADH-ubiquinone oxidoreductase chain 5</fullName>
        <ecNumber evidence="2 8">7.1.1.2</ecNumber>
    </recommendedName>
</protein>
<reference evidence="11" key="1">
    <citation type="submission" date="2024-01" db="EMBL/GenBank/DDBJ databases">
        <authorList>
            <person name="Shin J.-S."/>
            <person name="Song C.-U."/>
            <person name="Choi H."/>
            <person name="Kwon K.-K."/>
            <person name="Eyun S.-i."/>
            <person name="Choi K.-S."/>
        </authorList>
    </citation>
    <scope>NUCLEOTIDE SEQUENCE</scope>
</reference>
<dbReference type="EMBL" id="PP187731">
    <property type="protein sequence ID" value="XDJ13613.1"/>
    <property type="molecule type" value="Genomic_DNA"/>
</dbReference>
<dbReference type="PRINTS" id="PR01434">
    <property type="entry name" value="NADHDHGNASE5"/>
</dbReference>
<dbReference type="InterPro" id="IPR001516">
    <property type="entry name" value="Proton_antipo_N"/>
</dbReference>
<dbReference type="InterPro" id="IPR001750">
    <property type="entry name" value="ND/Mrp_TM"/>
</dbReference>
<dbReference type="GO" id="GO:0042773">
    <property type="term" value="P:ATP synthesis coupled electron transport"/>
    <property type="evidence" value="ECO:0007669"/>
    <property type="project" value="InterPro"/>
</dbReference>
<dbReference type="GO" id="GO:0008137">
    <property type="term" value="F:NADH dehydrogenase (ubiquinone) activity"/>
    <property type="evidence" value="ECO:0007669"/>
    <property type="project" value="UniProtKB-EC"/>
</dbReference>
<dbReference type="GO" id="GO:0003954">
    <property type="term" value="F:NADH dehydrogenase activity"/>
    <property type="evidence" value="ECO:0007669"/>
    <property type="project" value="TreeGrafter"/>
</dbReference>
<dbReference type="InterPro" id="IPR003945">
    <property type="entry name" value="NU5C-like"/>
</dbReference>
<dbReference type="GO" id="GO:0016020">
    <property type="term" value="C:membrane"/>
    <property type="evidence" value="ECO:0007669"/>
    <property type="project" value="UniProtKB-SubCell"/>
</dbReference>
<keyword evidence="8" id="KW-0520">NAD</keyword>
<keyword evidence="8" id="KW-0813">Transport</keyword>
<evidence type="ECO:0000259" key="9">
    <source>
        <dbReference type="Pfam" id="PF00361"/>
    </source>
</evidence>
<feature type="transmembrane region" description="Helical" evidence="8">
    <location>
        <begin position="307"/>
        <end position="327"/>
    </location>
</feature>
<dbReference type="EC" id="7.1.1.2" evidence="2 8"/>
<feature type="transmembrane region" description="Helical" evidence="8">
    <location>
        <begin position="253"/>
        <end position="272"/>
    </location>
</feature>
<proteinExistence type="inferred from homology"/>
<feature type="domain" description="NADH:quinone oxidoreductase/Mrp antiporter transmembrane" evidence="9">
    <location>
        <begin position="112"/>
        <end position="387"/>
    </location>
</feature>
<evidence type="ECO:0000313" key="11">
    <source>
        <dbReference type="EMBL" id="XDJ13613.1"/>
    </source>
</evidence>
<feature type="transmembrane region" description="Helical" evidence="8">
    <location>
        <begin position="155"/>
        <end position="175"/>
    </location>
</feature>
<feature type="transmembrane region" description="Helical" evidence="8">
    <location>
        <begin position="116"/>
        <end position="134"/>
    </location>
</feature>
<dbReference type="GO" id="GO:0015990">
    <property type="term" value="P:electron transport coupled proton transport"/>
    <property type="evidence" value="ECO:0007669"/>
    <property type="project" value="TreeGrafter"/>
</dbReference>
<comment type="similarity">
    <text evidence="8">Belongs to the complex I subunit 5 family.</text>
</comment>
<feature type="transmembrane region" description="Helical" evidence="8">
    <location>
        <begin position="464"/>
        <end position="482"/>
    </location>
</feature>
<evidence type="ECO:0000256" key="4">
    <source>
        <dbReference type="ARBA" id="ARBA00022692"/>
    </source>
</evidence>
<evidence type="ECO:0000256" key="1">
    <source>
        <dbReference type="ARBA" id="ARBA00004141"/>
    </source>
</evidence>
<comment type="function">
    <text evidence="8">Core subunit of the mitochondrial membrane respiratory chain NADH dehydrogenase (Complex I) which catalyzes electron transfer from NADH through the respiratory chain, using ubiquinone as an electron acceptor. Essential for the catalytic activity and assembly of complex I.</text>
</comment>
<gene>
    <name evidence="11" type="primary">ND5</name>
</gene>
<feature type="transmembrane region" description="Helical" evidence="8">
    <location>
        <begin position="384"/>
        <end position="410"/>
    </location>
</feature>
<keyword evidence="4 8" id="KW-0812">Transmembrane</keyword>
<evidence type="ECO:0000256" key="7">
    <source>
        <dbReference type="ARBA" id="ARBA00049551"/>
    </source>
</evidence>
<dbReference type="PANTHER" id="PTHR42829">
    <property type="entry name" value="NADH-UBIQUINONE OXIDOREDUCTASE CHAIN 5"/>
    <property type="match status" value="1"/>
</dbReference>
<feature type="transmembrane region" description="Helical" evidence="8">
    <location>
        <begin position="38"/>
        <end position="58"/>
    </location>
</feature>
<organism evidence="11">
    <name type="scientific">Thyasira tokunagai</name>
    <dbReference type="NCBI Taxonomy" id="3055801"/>
    <lineage>
        <taxon>Eukaryota</taxon>
        <taxon>Metazoa</taxon>
        <taxon>Spiralia</taxon>
        <taxon>Lophotrochozoa</taxon>
        <taxon>Mollusca</taxon>
        <taxon>Bivalvia</taxon>
        <taxon>Autobranchia</taxon>
        <taxon>Heteroconchia</taxon>
        <taxon>Euheterodonta</taxon>
        <taxon>Imparidentia</taxon>
        <taxon>Lucinida</taxon>
        <taxon>Thyasiroidea</taxon>
        <taxon>Thyasiridae</taxon>
        <taxon>Thyasira</taxon>
    </lineage>
</organism>
<feature type="transmembrane region" description="Helical" evidence="8">
    <location>
        <begin position="528"/>
        <end position="545"/>
    </location>
</feature>
<evidence type="ECO:0000256" key="6">
    <source>
        <dbReference type="ARBA" id="ARBA00023136"/>
    </source>
</evidence>
<feature type="domain" description="NADH-Ubiquinone oxidoreductase (complex I) chain 5 N-terminal" evidence="10">
    <location>
        <begin position="45"/>
        <end position="93"/>
    </location>
</feature>
<feature type="transmembrane region" description="Helical" evidence="8">
    <location>
        <begin position="557"/>
        <end position="578"/>
    </location>
</feature>
<keyword evidence="8" id="KW-0830">Ubiquinone</keyword>
<comment type="catalytic activity">
    <reaction evidence="7 8">
        <text>a ubiquinone + NADH + 5 H(+)(in) = a ubiquinol + NAD(+) + 4 H(+)(out)</text>
        <dbReference type="Rhea" id="RHEA:29091"/>
        <dbReference type="Rhea" id="RHEA-COMP:9565"/>
        <dbReference type="Rhea" id="RHEA-COMP:9566"/>
        <dbReference type="ChEBI" id="CHEBI:15378"/>
        <dbReference type="ChEBI" id="CHEBI:16389"/>
        <dbReference type="ChEBI" id="CHEBI:17976"/>
        <dbReference type="ChEBI" id="CHEBI:57540"/>
        <dbReference type="ChEBI" id="CHEBI:57945"/>
        <dbReference type="EC" id="7.1.1.2"/>
    </reaction>
</comment>
<keyword evidence="6 8" id="KW-0472">Membrane</keyword>
<dbReference type="Pfam" id="PF00361">
    <property type="entry name" value="Proton_antipo_M"/>
    <property type="match status" value="1"/>
</dbReference>
<keyword evidence="8 11" id="KW-0496">Mitochondrion</keyword>
<evidence type="ECO:0000259" key="10">
    <source>
        <dbReference type="Pfam" id="PF00662"/>
    </source>
</evidence>
<feature type="transmembrane region" description="Helical" evidence="8">
    <location>
        <begin position="12"/>
        <end position="33"/>
    </location>
</feature>
<feature type="transmembrane region" description="Helical" evidence="8">
    <location>
        <begin position="422"/>
        <end position="444"/>
    </location>
</feature>
<name>A0AB39CCA8_9BIVA</name>
<feature type="transmembrane region" description="Helical" evidence="8">
    <location>
        <begin position="93"/>
        <end position="110"/>
    </location>
</feature>
<feature type="transmembrane region" description="Helical" evidence="8">
    <location>
        <begin position="339"/>
        <end position="364"/>
    </location>
</feature>
<feature type="transmembrane region" description="Helical" evidence="8">
    <location>
        <begin position="64"/>
        <end position="81"/>
    </location>
</feature>
<evidence type="ECO:0000256" key="3">
    <source>
        <dbReference type="ARBA" id="ARBA00021096"/>
    </source>
</evidence>
<accession>A0AB39CCA8</accession>
<dbReference type="AlphaFoldDB" id="A0AB39CCA8"/>
<comment type="subcellular location">
    <subcellularLocation>
        <location evidence="1">Membrane</location>
        <topology evidence="1">Multi-pass membrane protein</topology>
    </subcellularLocation>
</comment>
<feature type="transmembrane region" description="Helical" evidence="8">
    <location>
        <begin position="187"/>
        <end position="211"/>
    </location>
</feature>
<dbReference type="PANTHER" id="PTHR42829:SF2">
    <property type="entry name" value="NADH-UBIQUINONE OXIDOREDUCTASE CHAIN 5"/>
    <property type="match status" value="1"/>
</dbReference>